<reference evidence="2" key="1">
    <citation type="submission" date="2021-02" db="EMBL/GenBank/DDBJ databases">
        <authorList>
            <person name="Nowell W R."/>
        </authorList>
    </citation>
    <scope>NUCLEOTIDE SEQUENCE</scope>
</reference>
<dbReference type="AlphaFoldDB" id="A0A818GTX2"/>
<accession>A0A818GTX2</accession>
<evidence type="ECO:0000313" key="3">
    <source>
        <dbReference type="Proteomes" id="UP000663881"/>
    </source>
</evidence>
<dbReference type="EMBL" id="CAJOAY010000026">
    <property type="protein sequence ID" value="CAF3495035.1"/>
    <property type="molecule type" value="Genomic_DNA"/>
</dbReference>
<dbReference type="EMBL" id="CAJNON010000297">
    <property type="protein sequence ID" value="CAF1177867.1"/>
    <property type="molecule type" value="Genomic_DNA"/>
</dbReference>
<dbReference type="Proteomes" id="UP000663891">
    <property type="component" value="Unassembled WGS sequence"/>
</dbReference>
<dbReference type="OrthoDB" id="10040695at2759"/>
<evidence type="ECO:0000313" key="1">
    <source>
        <dbReference type="EMBL" id="CAF1177867.1"/>
    </source>
</evidence>
<evidence type="ECO:0000313" key="2">
    <source>
        <dbReference type="EMBL" id="CAF3495035.1"/>
    </source>
</evidence>
<comment type="caution">
    <text evidence="2">The sequence shown here is derived from an EMBL/GenBank/DDBJ whole genome shotgun (WGS) entry which is preliminary data.</text>
</comment>
<name>A0A818GTX2_9BILA</name>
<organism evidence="2 3">
    <name type="scientific">Adineta steineri</name>
    <dbReference type="NCBI Taxonomy" id="433720"/>
    <lineage>
        <taxon>Eukaryota</taxon>
        <taxon>Metazoa</taxon>
        <taxon>Spiralia</taxon>
        <taxon>Gnathifera</taxon>
        <taxon>Rotifera</taxon>
        <taxon>Eurotatoria</taxon>
        <taxon>Bdelloidea</taxon>
        <taxon>Adinetida</taxon>
        <taxon>Adinetidae</taxon>
        <taxon>Adineta</taxon>
    </lineage>
</organism>
<dbReference type="Proteomes" id="UP000663881">
    <property type="component" value="Unassembled WGS sequence"/>
</dbReference>
<proteinExistence type="predicted"/>
<gene>
    <name evidence="2" type="ORF">OKA104_LOCUS1166</name>
    <name evidence="1" type="ORF">VCS650_LOCUS24311</name>
</gene>
<sequence length="349" mass="39562">MTNKKIDQLTIENNLDQTTTNSDLTVNIKSKNKIYVKSHEFNPSPGKILLPSTIGIPPRNGSPENRLRDPRILWAPAISISGKNDQPLITPQYQKKEQRIAEKSQQVKLNSKITTNADLSYLTRLGNDKTKLPISFLPHKINPSKRPLSITQRGPGPASYQQYKDYNQIGDEYIYMRQPRVRINPLIGPKLKRERQPVENNDENLVEKKKIPQNMKSFWSTIGTRTYDSRLPNAPVSTIHHRFNTTFDVEETKKKTPGMALPGPAMYPLINTKGELLGKDTCTARGVSIAPGYHEKRMLSLGPGPAMVERDLLDKGYQNILKKSPAFSMSSRWSPYSHTYTDECSDTIF</sequence>
<protein>
    <submittedName>
        <fullName evidence="2">Uncharacterized protein</fullName>
    </submittedName>
</protein>